<proteinExistence type="inferred from homology"/>
<feature type="binding site" description="axial binding residue" evidence="11">
    <location>
        <position position="213"/>
    </location>
    <ligand>
        <name>heme</name>
        <dbReference type="ChEBI" id="CHEBI:30413"/>
    </ligand>
    <ligandPart>
        <name>Fe</name>
        <dbReference type="ChEBI" id="CHEBI:18248"/>
    </ligandPart>
</feature>
<feature type="binding site" description="axial binding residue" evidence="11">
    <location>
        <position position="275"/>
    </location>
    <ligand>
        <name>heme</name>
        <dbReference type="ChEBI" id="CHEBI:30413"/>
    </ligand>
    <ligandPart>
        <name>Fe</name>
        <dbReference type="ChEBI" id="CHEBI:18248"/>
    </ligandPart>
</feature>
<evidence type="ECO:0000313" key="13">
    <source>
        <dbReference type="Proteomes" id="UP000628775"/>
    </source>
</evidence>
<feature type="transmembrane region" description="Helical" evidence="11">
    <location>
        <begin position="211"/>
        <end position="233"/>
    </location>
</feature>
<dbReference type="Pfam" id="PF02628">
    <property type="entry name" value="COX15-CtaA"/>
    <property type="match status" value="1"/>
</dbReference>
<dbReference type="Proteomes" id="UP000628775">
    <property type="component" value="Unassembled WGS sequence"/>
</dbReference>
<evidence type="ECO:0000256" key="3">
    <source>
        <dbReference type="ARBA" id="ARBA00022692"/>
    </source>
</evidence>
<dbReference type="UniPathway" id="UPA00269">
    <property type="reaction ID" value="UER00713"/>
</dbReference>
<dbReference type="GO" id="GO:0005886">
    <property type="term" value="C:plasma membrane"/>
    <property type="evidence" value="ECO:0007669"/>
    <property type="project" value="UniProtKB-SubCell"/>
</dbReference>
<dbReference type="InterPro" id="IPR003780">
    <property type="entry name" value="COX15/CtaA_fam"/>
</dbReference>
<evidence type="ECO:0000256" key="11">
    <source>
        <dbReference type="HAMAP-Rule" id="MF_01664"/>
    </source>
</evidence>
<comment type="similarity">
    <text evidence="11">Belongs to the COX15/CtaA family. Type 1 subfamily.</text>
</comment>
<evidence type="ECO:0000256" key="1">
    <source>
        <dbReference type="ARBA" id="ARBA00004141"/>
    </source>
</evidence>
<keyword evidence="5 11" id="KW-1133">Transmembrane helix</keyword>
<keyword evidence="10" id="KW-1015">Disulfide bond</keyword>
<dbReference type="RefSeq" id="WP_188692918.1">
    <property type="nucleotide sequence ID" value="NZ_BMIR01000008.1"/>
</dbReference>
<dbReference type="AlphaFoldDB" id="A0A8J2YH61"/>
<evidence type="ECO:0000256" key="7">
    <source>
        <dbReference type="ARBA" id="ARBA00023004"/>
    </source>
</evidence>
<feature type="transmembrane region" description="Helical" evidence="11">
    <location>
        <begin position="154"/>
        <end position="174"/>
    </location>
</feature>
<gene>
    <name evidence="11 12" type="primary">ctaA</name>
    <name evidence="12" type="ORF">GCM10011391_19750</name>
</gene>
<name>A0A8J2YH61_9BACL</name>
<organism evidence="12 13">
    <name type="scientific">Pullulanibacillus camelliae</name>
    <dbReference type="NCBI Taxonomy" id="1707096"/>
    <lineage>
        <taxon>Bacteria</taxon>
        <taxon>Bacillati</taxon>
        <taxon>Bacillota</taxon>
        <taxon>Bacilli</taxon>
        <taxon>Bacillales</taxon>
        <taxon>Sporolactobacillaceae</taxon>
        <taxon>Pullulanibacillus</taxon>
    </lineage>
</organism>
<keyword evidence="9 11" id="KW-0472">Membrane</keyword>
<protein>
    <recommendedName>
        <fullName evidence="11">Heme A synthase</fullName>
        <shortName evidence="11">HAS</shortName>
        <ecNumber evidence="11">1.17.99.9</ecNumber>
    </recommendedName>
    <alternativeName>
        <fullName evidence="11">Cytochrome aa3-controlling protein</fullName>
    </alternativeName>
</protein>
<evidence type="ECO:0000256" key="9">
    <source>
        <dbReference type="ARBA" id="ARBA00023136"/>
    </source>
</evidence>
<evidence type="ECO:0000313" key="12">
    <source>
        <dbReference type="EMBL" id="GGE41055.1"/>
    </source>
</evidence>
<keyword evidence="7 11" id="KW-0408">Iron</keyword>
<comment type="pathway">
    <text evidence="11">Porphyrin-containing compound metabolism; heme A biosynthesis; heme A from heme O: step 1/1.</text>
</comment>
<feature type="transmembrane region" description="Helical" evidence="11">
    <location>
        <begin position="271"/>
        <end position="294"/>
    </location>
</feature>
<evidence type="ECO:0000256" key="2">
    <source>
        <dbReference type="ARBA" id="ARBA00022475"/>
    </source>
</evidence>
<dbReference type="GO" id="GO:0046872">
    <property type="term" value="F:metal ion binding"/>
    <property type="evidence" value="ECO:0007669"/>
    <property type="project" value="UniProtKB-KW"/>
</dbReference>
<evidence type="ECO:0000256" key="6">
    <source>
        <dbReference type="ARBA" id="ARBA00023002"/>
    </source>
</evidence>
<feature type="transmembrane region" description="Helical" evidence="11">
    <location>
        <begin position="240"/>
        <end position="265"/>
    </location>
</feature>
<comment type="cofactor">
    <cofactor evidence="11">
        <name>heme b</name>
        <dbReference type="ChEBI" id="CHEBI:60344"/>
    </cofactor>
</comment>
<feature type="transmembrane region" description="Helical" evidence="11">
    <location>
        <begin position="93"/>
        <end position="113"/>
    </location>
</feature>
<dbReference type="PROSITE" id="PS51257">
    <property type="entry name" value="PROKAR_LIPOPROTEIN"/>
    <property type="match status" value="1"/>
</dbReference>
<dbReference type="EC" id="1.17.99.9" evidence="11"/>
<evidence type="ECO:0000256" key="10">
    <source>
        <dbReference type="ARBA" id="ARBA00023157"/>
    </source>
</evidence>
<keyword evidence="6 11" id="KW-0560">Oxidoreductase</keyword>
<comment type="subunit">
    <text evidence="11">Interacts with CtaB.</text>
</comment>
<dbReference type="GO" id="GO:0120547">
    <property type="term" value="F:heme A synthase activity"/>
    <property type="evidence" value="ECO:0007669"/>
    <property type="project" value="UniProtKB-EC"/>
</dbReference>
<dbReference type="GO" id="GO:0006784">
    <property type="term" value="P:heme A biosynthetic process"/>
    <property type="evidence" value="ECO:0007669"/>
    <property type="project" value="UniProtKB-UniRule"/>
</dbReference>
<feature type="transmembrane region" description="Helical" evidence="11">
    <location>
        <begin position="7"/>
        <end position="26"/>
    </location>
</feature>
<reference evidence="12" key="2">
    <citation type="submission" date="2020-09" db="EMBL/GenBank/DDBJ databases">
        <authorList>
            <person name="Sun Q."/>
            <person name="Zhou Y."/>
        </authorList>
    </citation>
    <scope>NUCLEOTIDE SEQUENCE</scope>
    <source>
        <strain evidence="12">CGMCC 1.15371</strain>
    </source>
</reference>
<dbReference type="HAMAP" id="MF_01664">
    <property type="entry name" value="HemeA_synth_type1"/>
    <property type="match status" value="1"/>
</dbReference>
<keyword evidence="13" id="KW-1185">Reference proteome</keyword>
<keyword evidence="3 11" id="KW-0812">Transmembrane</keyword>
<sequence>MDRILRYLGIFTSFGMLLVVIMGAVVTNTGSALGCGHHWPLCYGQVVPDTSNKETFIEVSHRAVSAIFGLSIVVLSVWAWIRCSKVRGIKFLAICSVFFVVLQGLLGAAAVIWDQSSFILALHFGISLISFASVVLLTVILYEATGATKEISPATGKGVLWNQVLLIIYTYLVVYSGAFVRHTDSALGCRDFPLCNGDVIPDLYSRAGIQFGHRVLAGILALWIIISFIHALLKYKNEKWLVWGTFIAFLSVLCQAASGIMVVLTRLDLTFLLFHSFFITCLFGILSFMTMIALRRNH</sequence>
<comment type="subcellular location">
    <subcellularLocation>
        <location evidence="11">Cell membrane</location>
        <topology evidence="11">Multi-pass membrane protein</topology>
    </subcellularLocation>
    <subcellularLocation>
        <location evidence="1">Membrane</location>
        <topology evidence="1">Multi-pass membrane protein</topology>
    </subcellularLocation>
</comment>
<dbReference type="EMBL" id="BMIR01000008">
    <property type="protein sequence ID" value="GGE41055.1"/>
    <property type="molecule type" value="Genomic_DNA"/>
</dbReference>
<feature type="transmembrane region" description="Helical" evidence="11">
    <location>
        <begin position="63"/>
        <end position="81"/>
    </location>
</feature>
<evidence type="ECO:0000256" key="5">
    <source>
        <dbReference type="ARBA" id="ARBA00022989"/>
    </source>
</evidence>
<keyword evidence="2 11" id="KW-1003">Cell membrane</keyword>
<dbReference type="PANTHER" id="PTHR35457:SF1">
    <property type="entry name" value="HEME A SYNTHASE"/>
    <property type="match status" value="1"/>
</dbReference>
<feature type="transmembrane region" description="Helical" evidence="11">
    <location>
        <begin position="119"/>
        <end position="142"/>
    </location>
</feature>
<comment type="function">
    <text evidence="11">Catalyzes the conversion of heme O to heme A by two successive hydroxylations of the methyl group at C8. The first hydroxylation forms heme I, the second hydroxylation results in an unstable dihydroxymethyl group, which spontaneously dehydrates, resulting in the formyl group of heme A.</text>
</comment>
<comment type="caution">
    <text evidence="12">The sequence shown here is derived from an EMBL/GenBank/DDBJ whole genome shotgun (WGS) entry which is preliminary data.</text>
</comment>
<accession>A0A8J2YH61</accession>
<evidence type="ECO:0000256" key="4">
    <source>
        <dbReference type="ARBA" id="ARBA00022723"/>
    </source>
</evidence>
<keyword evidence="4 11" id="KW-0479">Metal-binding</keyword>
<keyword evidence="8 11" id="KW-0350">Heme biosynthesis</keyword>
<dbReference type="PANTHER" id="PTHR35457">
    <property type="entry name" value="HEME A SYNTHASE"/>
    <property type="match status" value="1"/>
</dbReference>
<dbReference type="InterPro" id="IPR050450">
    <property type="entry name" value="COX15/CtaA_HemeA_synthase"/>
</dbReference>
<comment type="catalytic activity">
    <reaction evidence="11">
        <text>Fe(II)-heme o + 2 A + H2O = Fe(II)-heme a + 2 AH2</text>
        <dbReference type="Rhea" id="RHEA:63388"/>
        <dbReference type="ChEBI" id="CHEBI:13193"/>
        <dbReference type="ChEBI" id="CHEBI:15377"/>
        <dbReference type="ChEBI" id="CHEBI:17499"/>
        <dbReference type="ChEBI" id="CHEBI:60530"/>
        <dbReference type="ChEBI" id="CHEBI:61715"/>
        <dbReference type="EC" id="1.17.99.9"/>
    </reaction>
</comment>
<reference evidence="12" key="1">
    <citation type="journal article" date="2014" name="Int. J. Syst. Evol. Microbiol.">
        <title>Complete genome sequence of Corynebacterium casei LMG S-19264T (=DSM 44701T), isolated from a smear-ripened cheese.</title>
        <authorList>
            <consortium name="US DOE Joint Genome Institute (JGI-PGF)"/>
            <person name="Walter F."/>
            <person name="Albersmeier A."/>
            <person name="Kalinowski J."/>
            <person name="Ruckert C."/>
        </authorList>
    </citation>
    <scope>NUCLEOTIDE SEQUENCE</scope>
    <source>
        <strain evidence="12">CGMCC 1.15371</strain>
    </source>
</reference>
<dbReference type="InterPro" id="IPR023755">
    <property type="entry name" value="HemeA_Synthase_type1"/>
</dbReference>
<evidence type="ECO:0000256" key="8">
    <source>
        <dbReference type="ARBA" id="ARBA00023133"/>
    </source>
</evidence>